<proteinExistence type="predicted"/>
<sequence length="294" mass="31114">MASPGPRRSPRHLESVESPSEAYLEDALVGQMLPRPPGGECPLVDDFLSMTYAPRDLVEAVVKLGGRVQRVMLRDLGKDALQTLVGSCVNALVQSNKAHKHLAVVKSIVTVSSLGHCGRPHVRQDIPILAKYAQRYTRLKCKWGLSRPPVALLPLNQAGAAPSGGERAAPAPGAAPPLAAGRRMSFGSFGFVDEGADEGASSLFGRPSGGASSVGGGAFLDDGQGDDEEPQEPANVDPHAKKKINWSTPMHIRLLHVARSPDVVNQSLLGQFELGGAQPVDLLRHPGGHRPERG</sequence>
<dbReference type="EMBL" id="JAGTXO010000009">
    <property type="protein sequence ID" value="KAG8465873.1"/>
    <property type="molecule type" value="Genomic_DNA"/>
</dbReference>
<comment type="caution">
    <text evidence="2">The sequence shown here is derived from an EMBL/GenBank/DDBJ whole genome shotgun (WGS) entry which is preliminary data.</text>
</comment>
<keyword evidence="3" id="KW-1185">Reference proteome</keyword>
<protein>
    <submittedName>
        <fullName evidence="2">Uncharacterized protein</fullName>
    </submittedName>
</protein>
<dbReference type="Proteomes" id="UP000751190">
    <property type="component" value="Unassembled WGS sequence"/>
</dbReference>
<name>A0A8J5XF36_DIALT</name>
<feature type="region of interest" description="Disordered" evidence="1">
    <location>
        <begin position="200"/>
        <end position="243"/>
    </location>
</feature>
<reference evidence="2" key="1">
    <citation type="submission" date="2021-05" db="EMBL/GenBank/DDBJ databases">
        <title>The genome of the haptophyte Pavlova lutheri (Diacronema luteri, Pavlovales) - a model for lipid biosynthesis in eukaryotic algae.</title>
        <authorList>
            <person name="Hulatt C.J."/>
            <person name="Posewitz M.C."/>
        </authorList>
    </citation>
    <scope>NUCLEOTIDE SEQUENCE</scope>
    <source>
        <strain evidence="2">NIVA-4/92</strain>
    </source>
</reference>
<evidence type="ECO:0000256" key="1">
    <source>
        <dbReference type="SAM" id="MobiDB-lite"/>
    </source>
</evidence>
<accession>A0A8J5XF36</accession>
<evidence type="ECO:0000313" key="2">
    <source>
        <dbReference type="EMBL" id="KAG8465873.1"/>
    </source>
</evidence>
<dbReference type="AlphaFoldDB" id="A0A8J5XF36"/>
<organism evidence="2 3">
    <name type="scientific">Diacronema lutheri</name>
    <name type="common">Unicellular marine alga</name>
    <name type="synonym">Monochrysis lutheri</name>
    <dbReference type="NCBI Taxonomy" id="2081491"/>
    <lineage>
        <taxon>Eukaryota</taxon>
        <taxon>Haptista</taxon>
        <taxon>Haptophyta</taxon>
        <taxon>Pavlovophyceae</taxon>
        <taxon>Pavlovales</taxon>
        <taxon>Pavlovaceae</taxon>
        <taxon>Diacronema</taxon>
    </lineage>
</organism>
<evidence type="ECO:0000313" key="3">
    <source>
        <dbReference type="Proteomes" id="UP000751190"/>
    </source>
</evidence>
<gene>
    <name evidence="2" type="ORF">KFE25_005443</name>
</gene>